<accession>A0AAD8NI55</accession>
<dbReference type="Gene3D" id="1.25.10.10">
    <property type="entry name" value="Leucine-rich Repeat Variant"/>
    <property type="match status" value="2"/>
</dbReference>
<evidence type="ECO:0000313" key="2">
    <source>
        <dbReference type="EMBL" id="KAK1410704.1"/>
    </source>
</evidence>
<gene>
    <name evidence="2" type="ORF">QVD17_37243</name>
</gene>
<dbReference type="EMBL" id="JAUHHV010000010">
    <property type="protein sequence ID" value="KAK1410704.1"/>
    <property type="molecule type" value="Genomic_DNA"/>
</dbReference>
<comment type="caution">
    <text evidence="2">The sequence shown here is derived from an EMBL/GenBank/DDBJ whole genome shotgun (WGS) entry which is preliminary data.</text>
</comment>
<protein>
    <recommendedName>
        <fullName evidence="1">Clathrin/coatomer adaptor adaptin-like N-terminal domain-containing protein</fullName>
    </recommendedName>
</protein>
<dbReference type="SUPFAM" id="SSF48371">
    <property type="entry name" value="ARM repeat"/>
    <property type="match status" value="1"/>
</dbReference>
<keyword evidence="3" id="KW-1185">Reference proteome</keyword>
<dbReference type="Pfam" id="PF01602">
    <property type="entry name" value="Adaptin_N"/>
    <property type="match status" value="1"/>
</dbReference>
<evidence type="ECO:0000259" key="1">
    <source>
        <dbReference type="Pfam" id="PF01602"/>
    </source>
</evidence>
<dbReference type="InterPro" id="IPR011989">
    <property type="entry name" value="ARM-like"/>
</dbReference>
<dbReference type="Proteomes" id="UP001229421">
    <property type="component" value="Unassembled WGS sequence"/>
</dbReference>
<evidence type="ECO:0000313" key="3">
    <source>
        <dbReference type="Proteomes" id="UP001229421"/>
    </source>
</evidence>
<name>A0AAD8NI55_TARER</name>
<dbReference type="AlphaFoldDB" id="A0AAD8NI55"/>
<dbReference type="InterPro" id="IPR016024">
    <property type="entry name" value="ARM-type_fold"/>
</dbReference>
<sequence length="346" mass="39179">MVDMIMDVLRALSSPNQDIRRKTLDIVLDLITPRNINEVVLTLKKEVVKTQSGSWRKMASTGKCLFKPFILVLLNFLKLQALLYGQQEFVLVLYGSLVSTASSVFISITNSQSLVRDLSIAASSLRSENMEKSCSLLVHFDKGTPALANEIKEALEGNDDTAKIEAMEKAIMLLLNGETIPRLFITIIRYVLPSEDHTVQKLLLLYLENIEKTDSQGKILPEMILICQNLRNNLQHPNEYIRGVTLRFLHRIRESEIIEPLIPSILANLEHRNPYVRRNAILAVNAIYKLPQGDHLLVDAPEMIEKLLSTEADPSAKRNAFLFEVESGITVIKQCLGDFLLGFRRW</sequence>
<organism evidence="2 3">
    <name type="scientific">Tagetes erecta</name>
    <name type="common">African marigold</name>
    <dbReference type="NCBI Taxonomy" id="13708"/>
    <lineage>
        <taxon>Eukaryota</taxon>
        <taxon>Viridiplantae</taxon>
        <taxon>Streptophyta</taxon>
        <taxon>Embryophyta</taxon>
        <taxon>Tracheophyta</taxon>
        <taxon>Spermatophyta</taxon>
        <taxon>Magnoliopsida</taxon>
        <taxon>eudicotyledons</taxon>
        <taxon>Gunneridae</taxon>
        <taxon>Pentapetalae</taxon>
        <taxon>asterids</taxon>
        <taxon>campanulids</taxon>
        <taxon>Asterales</taxon>
        <taxon>Asteraceae</taxon>
        <taxon>Asteroideae</taxon>
        <taxon>Heliantheae alliance</taxon>
        <taxon>Tageteae</taxon>
        <taxon>Tagetes</taxon>
    </lineage>
</organism>
<feature type="domain" description="Clathrin/coatomer adaptor adaptin-like N-terminal" evidence="1">
    <location>
        <begin position="149"/>
        <end position="321"/>
    </location>
</feature>
<proteinExistence type="predicted"/>
<dbReference type="GO" id="GO:0030126">
    <property type="term" value="C:COPI vesicle coat"/>
    <property type="evidence" value="ECO:0007669"/>
    <property type="project" value="TreeGrafter"/>
</dbReference>
<reference evidence="2" key="1">
    <citation type="journal article" date="2023" name="bioRxiv">
        <title>Improved chromosome-level genome assembly for marigold (Tagetes erecta).</title>
        <authorList>
            <person name="Jiang F."/>
            <person name="Yuan L."/>
            <person name="Wang S."/>
            <person name="Wang H."/>
            <person name="Xu D."/>
            <person name="Wang A."/>
            <person name="Fan W."/>
        </authorList>
    </citation>
    <scope>NUCLEOTIDE SEQUENCE</scope>
    <source>
        <strain evidence="2">WSJ</strain>
        <tissue evidence="2">Leaf</tissue>
    </source>
</reference>
<dbReference type="PANTHER" id="PTHR10635">
    <property type="entry name" value="COATOMER SUBUNIT BETA"/>
    <property type="match status" value="1"/>
</dbReference>
<dbReference type="GO" id="GO:0006888">
    <property type="term" value="P:endoplasmic reticulum to Golgi vesicle-mediated transport"/>
    <property type="evidence" value="ECO:0007669"/>
    <property type="project" value="TreeGrafter"/>
</dbReference>
<dbReference type="PANTHER" id="PTHR10635:SF0">
    <property type="entry name" value="COATOMER SUBUNIT BETA"/>
    <property type="match status" value="1"/>
</dbReference>
<dbReference type="GO" id="GO:0006891">
    <property type="term" value="P:intra-Golgi vesicle-mediated transport"/>
    <property type="evidence" value="ECO:0007669"/>
    <property type="project" value="TreeGrafter"/>
</dbReference>
<dbReference type="GO" id="GO:0006886">
    <property type="term" value="P:intracellular protein transport"/>
    <property type="evidence" value="ECO:0007669"/>
    <property type="project" value="InterPro"/>
</dbReference>
<dbReference type="InterPro" id="IPR016460">
    <property type="entry name" value="COPB1"/>
</dbReference>
<dbReference type="InterPro" id="IPR002553">
    <property type="entry name" value="Clathrin/coatomer_adapt-like_N"/>
</dbReference>